<protein>
    <recommendedName>
        <fullName evidence="2">Ricin B lectin domain-containing protein</fullName>
    </recommendedName>
</protein>
<reference evidence="3" key="2">
    <citation type="submission" date="2020-09" db="EMBL/GenBank/DDBJ databases">
        <authorList>
            <person name="Sun Q."/>
            <person name="Ohkuma M."/>
        </authorList>
    </citation>
    <scope>NUCLEOTIDE SEQUENCE</scope>
    <source>
        <strain evidence="3">JCM 4369</strain>
    </source>
</reference>
<evidence type="ECO:0000259" key="2">
    <source>
        <dbReference type="Pfam" id="PF14200"/>
    </source>
</evidence>
<comment type="caution">
    <text evidence="3">The sequence shown here is derived from an EMBL/GenBank/DDBJ whole genome shotgun (WGS) entry which is preliminary data.</text>
</comment>
<accession>A0A918IG65</accession>
<organism evidence="3 4">
    <name type="scientific">Streptomyces filipinensis</name>
    <dbReference type="NCBI Taxonomy" id="66887"/>
    <lineage>
        <taxon>Bacteria</taxon>
        <taxon>Bacillati</taxon>
        <taxon>Actinomycetota</taxon>
        <taxon>Actinomycetes</taxon>
        <taxon>Kitasatosporales</taxon>
        <taxon>Streptomycetaceae</taxon>
        <taxon>Streptomyces</taxon>
    </lineage>
</organism>
<keyword evidence="1" id="KW-0732">Signal</keyword>
<keyword evidence="4" id="KW-1185">Reference proteome</keyword>
<evidence type="ECO:0000313" key="3">
    <source>
        <dbReference type="EMBL" id="GGV06814.1"/>
    </source>
</evidence>
<dbReference type="Gene3D" id="2.80.10.50">
    <property type="match status" value="1"/>
</dbReference>
<gene>
    <name evidence="3" type="ORF">GCM10010260_50690</name>
</gene>
<dbReference type="SUPFAM" id="SSF50370">
    <property type="entry name" value="Ricin B-like lectins"/>
    <property type="match status" value="1"/>
</dbReference>
<dbReference type="InterPro" id="IPR035992">
    <property type="entry name" value="Ricin_B-like_lectins"/>
</dbReference>
<dbReference type="Pfam" id="PF14200">
    <property type="entry name" value="RicinB_lectin_2"/>
    <property type="match status" value="1"/>
</dbReference>
<dbReference type="InterPro" id="IPR000772">
    <property type="entry name" value="Ricin_B_lectin"/>
</dbReference>
<feature type="signal peptide" evidence="1">
    <location>
        <begin position="1"/>
        <end position="29"/>
    </location>
</feature>
<evidence type="ECO:0000313" key="4">
    <source>
        <dbReference type="Proteomes" id="UP000618795"/>
    </source>
</evidence>
<feature type="domain" description="Ricin B lectin" evidence="2">
    <location>
        <begin position="71"/>
        <end position="130"/>
    </location>
</feature>
<sequence length="151" mass="16612">MKKRLIGTFAAATVLAPVLTLAGTGQAFAAGHSVTWRNNYSGKYLAYVNNRVRTINADPTQSASLKWDEYKQSDGSFVMKHHMTGKCLDSNSSGDVYVGACNGGNYQKWIESHDSSGWRLKDKATGRVLEELTTGEIRTASDEGYPVQRWS</sequence>
<feature type="chain" id="PRO_5037320050" description="Ricin B lectin domain-containing protein" evidence="1">
    <location>
        <begin position="30"/>
        <end position="151"/>
    </location>
</feature>
<dbReference type="PROSITE" id="PS50231">
    <property type="entry name" value="RICIN_B_LECTIN"/>
    <property type="match status" value="1"/>
</dbReference>
<proteinExistence type="predicted"/>
<dbReference type="Proteomes" id="UP000618795">
    <property type="component" value="Unassembled WGS sequence"/>
</dbReference>
<evidence type="ECO:0000256" key="1">
    <source>
        <dbReference type="SAM" id="SignalP"/>
    </source>
</evidence>
<dbReference type="AlphaFoldDB" id="A0A918IG65"/>
<reference evidence="3" key="1">
    <citation type="journal article" date="2014" name="Int. J. Syst. Evol. Microbiol.">
        <title>Complete genome sequence of Corynebacterium casei LMG S-19264T (=DSM 44701T), isolated from a smear-ripened cheese.</title>
        <authorList>
            <consortium name="US DOE Joint Genome Institute (JGI-PGF)"/>
            <person name="Walter F."/>
            <person name="Albersmeier A."/>
            <person name="Kalinowski J."/>
            <person name="Ruckert C."/>
        </authorList>
    </citation>
    <scope>NUCLEOTIDE SEQUENCE</scope>
    <source>
        <strain evidence="3">JCM 4369</strain>
    </source>
</reference>
<dbReference type="CDD" id="cd23415">
    <property type="entry name" value="beta-trefoil_Ricin_AH"/>
    <property type="match status" value="1"/>
</dbReference>
<name>A0A918IG65_9ACTN</name>
<dbReference type="RefSeq" id="WP_191875795.1">
    <property type="nucleotide sequence ID" value="NZ_BMTD01000011.1"/>
</dbReference>
<dbReference type="EMBL" id="BMTD01000011">
    <property type="protein sequence ID" value="GGV06814.1"/>
    <property type="molecule type" value="Genomic_DNA"/>
</dbReference>